<sequence>MKKQHLVKLSMMLLVILFIAAGCGSNKSGQSGSSQTDIGGSEAPLSVGLYINGNLGDQGFFDSANAGVQRMDKEFGAKIKVVEGGSNQTDWAVGLESMVSSGKYDIVIAGTSQMSDITINLAKRYPNQKFIFFDVAIEGLPNVYSVIYDQKEGSFLAGAFAALVTKSTELKGSNPDKTIGFIGGMDIPIINEFRSGYEQGAQYIDRDIKVISSFVGSFSDAPKGKELGLAQFKQQKVDVIFAAAGAGGLGMFEAAKELGTYAIGCNVNQNEVQPGTVLTSMLKNVSDSLFRAVDRYKKGELQFGVSEQLGFAEGGVGLAKDDLYSKNVPQTIRDQVEEIQKKLESGEITLK</sequence>
<dbReference type="Proteomes" id="UP000032633">
    <property type="component" value="Chromosome"/>
</dbReference>
<organism evidence="9 10">
    <name type="scientific">Paenibacillus beijingensis</name>
    <dbReference type="NCBI Taxonomy" id="1126833"/>
    <lineage>
        <taxon>Bacteria</taxon>
        <taxon>Bacillati</taxon>
        <taxon>Bacillota</taxon>
        <taxon>Bacilli</taxon>
        <taxon>Bacillales</taxon>
        <taxon>Paenibacillaceae</taxon>
        <taxon>Paenibacillus</taxon>
    </lineage>
</organism>
<dbReference type="OrthoDB" id="9784230at2"/>
<evidence type="ECO:0000313" key="9">
    <source>
        <dbReference type="EMBL" id="AJY74395.1"/>
    </source>
</evidence>
<keyword evidence="10" id="KW-1185">Reference proteome</keyword>
<keyword evidence="5" id="KW-0472">Membrane</keyword>
<dbReference type="EMBL" id="CP011058">
    <property type="protein sequence ID" value="AJY74395.1"/>
    <property type="molecule type" value="Genomic_DNA"/>
</dbReference>
<gene>
    <name evidence="9" type="ORF">VN24_07165</name>
</gene>
<dbReference type="KEGG" id="pbj:VN24_07165"/>
<dbReference type="CDD" id="cd19964">
    <property type="entry name" value="PBP1_BMP-like"/>
    <property type="match status" value="1"/>
</dbReference>
<evidence type="ECO:0000256" key="7">
    <source>
        <dbReference type="SAM" id="SignalP"/>
    </source>
</evidence>
<feature type="signal peptide" evidence="7">
    <location>
        <begin position="1"/>
        <end position="20"/>
    </location>
</feature>
<keyword evidence="3" id="KW-1003">Cell membrane</keyword>
<evidence type="ECO:0000313" key="10">
    <source>
        <dbReference type="Proteomes" id="UP000032633"/>
    </source>
</evidence>
<evidence type="ECO:0000259" key="8">
    <source>
        <dbReference type="Pfam" id="PF02608"/>
    </source>
</evidence>
<dbReference type="STRING" id="1126833.VN24_07165"/>
<dbReference type="InterPro" id="IPR050957">
    <property type="entry name" value="BMP_lipoprotein"/>
</dbReference>
<dbReference type="PROSITE" id="PS51257">
    <property type="entry name" value="PROKAR_LIPOPROTEIN"/>
    <property type="match status" value="1"/>
</dbReference>
<dbReference type="GO" id="GO:0005886">
    <property type="term" value="C:plasma membrane"/>
    <property type="evidence" value="ECO:0007669"/>
    <property type="project" value="UniProtKB-SubCell"/>
</dbReference>
<dbReference type="RefSeq" id="WP_045669830.1">
    <property type="nucleotide sequence ID" value="NZ_CP011058.1"/>
</dbReference>
<comment type="similarity">
    <text evidence="2">Belongs to the BMP lipoprotein family.</text>
</comment>
<dbReference type="Pfam" id="PF02608">
    <property type="entry name" value="Bmp"/>
    <property type="match status" value="1"/>
</dbReference>
<dbReference type="PANTHER" id="PTHR34296">
    <property type="entry name" value="TRANSCRIPTIONAL ACTIVATOR PROTEIN MED"/>
    <property type="match status" value="1"/>
</dbReference>
<evidence type="ECO:0000256" key="2">
    <source>
        <dbReference type="ARBA" id="ARBA00008610"/>
    </source>
</evidence>
<dbReference type="PANTHER" id="PTHR34296:SF2">
    <property type="entry name" value="ABC TRANSPORTER GUANOSINE-BINDING PROTEIN NUPN"/>
    <property type="match status" value="1"/>
</dbReference>
<dbReference type="PATRIC" id="fig|1126833.4.peg.1570"/>
<feature type="chain" id="PRO_5039472523" evidence="7">
    <location>
        <begin position="21"/>
        <end position="351"/>
    </location>
</feature>
<evidence type="ECO:0000256" key="3">
    <source>
        <dbReference type="ARBA" id="ARBA00022475"/>
    </source>
</evidence>
<keyword evidence="6" id="KW-0449">Lipoprotein</keyword>
<reference evidence="10" key="2">
    <citation type="submission" date="2015-03" db="EMBL/GenBank/DDBJ databases">
        <title>Genome sequence of Paenibacillus beijingensis strain DSM 24997T.</title>
        <authorList>
            <person name="Kwak Y."/>
            <person name="Shin J.-H."/>
        </authorList>
    </citation>
    <scope>NUCLEOTIDE SEQUENCE [LARGE SCALE GENOMIC DNA]</scope>
    <source>
        <strain evidence="10">DSM 24997</strain>
    </source>
</reference>
<protein>
    <submittedName>
        <fullName evidence="9">ABC transporter substrate-binding protein</fullName>
    </submittedName>
</protein>
<evidence type="ECO:0000256" key="1">
    <source>
        <dbReference type="ARBA" id="ARBA00004193"/>
    </source>
</evidence>
<evidence type="ECO:0000256" key="6">
    <source>
        <dbReference type="ARBA" id="ARBA00023288"/>
    </source>
</evidence>
<reference evidence="9 10" key="1">
    <citation type="journal article" date="2015" name="J. Biotechnol.">
        <title>Complete genome sequence of Paenibacillus beijingensis 7188(T) (=DSM 24997(T)), a novel rhizobacterium from jujube garden soil.</title>
        <authorList>
            <person name="Kwak Y."/>
            <person name="Shin J.H."/>
        </authorList>
    </citation>
    <scope>NUCLEOTIDE SEQUENCE [LARGE SCALE GENOMIC DNA]</scope>
    <source>
        <strain evidence="9 10">DSM 24997</strain>
    </source>
</reference>
<keyword evidence="4 7" id="KW-0732">Signal</keyword>
<accession>A0A0D5NGX7</accession>
<dbReference type="SUPFAM" id="SSF53822">
    <property type="entry name" value="Periplasmic binding protein-like I"/>
    <property type="match status" value="1"/>
</dbReference>
<comment type="subcellular location">
    <subcellularLocation>
        <location evidence="1">Cell membrane</location>
        <topology evidence="1">Lipid-anchor</topology>
    </subcellularLocation>
</comment>
<feature type="domain" description="ABC transporter substrate-binding protein PnrA-like" evidence="8">
    <location>
        <begin position="46"/>
        <end position="346"/>
    </location>
</feature>
<evidence type="ECO:0000256" key="4">
    <source>
        <dbReference type="ARBA" id="ARBA00022729"/>
    </source>
</evidence>
<dbReference type="Gene3D" id="3.40.50.2300">
    <property type="match status" value="2"/>
</dbReference>
<dbReference type="HOGENOM" id="CLU_038813_0_1_9"/>
<name>A0A0D5NGX7_9BACL</name>
<dbReference type="AlphaFoldDB" id="A0A0D5NGX7"/>
<evidence type="ECO:0000256" key="5">
    <source>
        <dbReference type="ARBA" id="ARBA00023136"/>
    </source>
</evidence>
<dbReference type="InterPro" id="IPR028082">
    <property type="entry name" value="Peripla_BP_I"/>
</dbReference>
<proteinExistence type="inferred from homology"/>
<dbReference type="InterPro" id="IPR003760">
    <property type="entry name" value="PnrA-like"/>
</dbReference>